<evidence type="ECO:0000313" key="3">
    <source>
        <dbReference type="Proteomes" id="UP001177003"/>
    </source>
</evidence>
<accession>A0AA35Z511</accession>
<dbReference type="Gene3D" id="3.30.1370.110">
    <property type="match status" value="1"/>
</dbReference>
<feature type="compositionally biased region" description="Basic and acidic residues" evidence="1">
    <location>
        <begin position="11"/>
        <end position="24"/>
    </location>
</feature>
<sequence>MKNSNTQWWKPGKDHKEIPDKSEIKNSNSDNQSSKQVLEDNAGSSSSPTKSKERKSTFKGITNKLFGNAIKSIVKQKKGESAPKTSEDSWNFDEEEFEEEKGWRDILSKLKNMNPFQNVKYDKKDVSYHGVRSRATKMWKEVQLLEIQVNAAHERGDIEKFNYLTEKRDKMKIMAKSQNMRDSYILYKARNKGINNRYTIDIHDQQRREGIMIVKINLWLAYNLKGIKVLNIITGYGSKTGKKVLKDETIALLNKKGIDFEEKCKGGVIRIHIDPNRHFTLSDSDVEDDDNCGDEYNNDDTWCN</sequence>
<evidence type="ECO:0000256" key="1">
    <source>
        <dbReference type="SAM" id="MobiDB-lite"/>
    </source>
</evidence>
<proteinExistence type="predicted"/>
<dbReference type="EMBL" id="OX465081">
    <property type="protein sequence ID" value="CAI9286034.1"/>
    <property type="molecule type" value="Genomic_DNA"/>
</dbReference>
<dbReference type="InterPro" id="IPR036063">
    <property type="entry name" value="Smr_dom_sf"/>
</dbReference>
<protein>
    <recommendedName>
        <fullName evidence="4">Smr domain-containing protein</fullName>
    </recommendedName>
</protein>
<gene>
    <name evidence="2" type="ORF">LSALG_LOCUS25471</name>
</gene>
<dbReference type="PANTHER" id="PTHR47676">
    <property type="entry name" value="OS01G0225100 PROTEIN"/>
    <property type="match status" value="1"/>
</dbReference>
<dbReference type="Proteomes" id="UP001177003">
    <property type="component" value="Chromosome 5"/>
</dbReference>
<dbReference type="InterPro" id="IPR055319">
    <property type="entry name" value="At5g58720-like"/>
</dbReference>
<feature type="region of interest" description="Disordered" evidence="1">
    <location>
        <begin position="1"/>
        <end position="60"/>
    </location>
</feature>
<dbReference type="PANTHER" id="PTHR47676:SF1">
    <property type="entry name" value="SMR DOMAIN-CONTAINING PROTEIN"/>
    <property type="match status" value="1"/>
</dbReference>
<dbReference type="SUPFAM" id="SSF160443">
    <property type="entry name" value="SMR domain-like"/>
    <property type="match status" value="1"/>
</dbReference>
<name>A0AA35Z511_LACSI</name>
<keyword evidence="3" id="KW-1185">Reference proteome</keyword>
<reference evidence="2" key="1">
    <citation type="submission" date="2023-04" db="EMBL/GenBank/DDBJ databases">
        <authorList>
            <person name="Vijverberg K."/>
            <person name="Xiong W."/>
            <person name="Schranz E."/>
        </authorList>
    </citation>
    <scope>NUCLEOTIDE SEQUENCE</scope>
</reference>
<organism evidence="2 3">
    <name type="scientific">Lactuca saligna</name>
    <name type="common">Willowleaf lettuce</name>
    <dbReference type="NCBI Taxonomy" id="75948"/>
    <lineage>
        <taxon>Eukaryota</taxon>
        <taxon>Viridiplantae</taxon>
        <taxon>Streptophyta</taxon>
        <taxon>Embryophyta</taxon>
        <taxon>Tracheophyta</taxon>
        <taxon>Spermatophyta</taxon>
        <taxon>Magnoliopsida</taxon>
        <taxon>eudicotyledons</taxon>
        <taxon>Gunneridae</taxon>
        <taxon>Pentapetalae</taxon>
        <taxon>asterids</taxon>
        <taxon>campanulids</taxon>
        <taxon>Asterales</taxon>
        <taxon>Asteraceae</taxon>
        <taxon>Cichorioideae</taxon>
        <taxon>Cichorieae</taxon>
        <taxon>Lactucinae</taxon>
        <taxon>Lactuca</taxon>
    </lineage>
</organism>
<evidence type="ECO:0008006" key="4">
    <source>
        <dbReference type="Google" id="ProtNLM"/>
    </source>
</evidence>
<dbReference type="AlphaFoldDB" id="A0AA35Z511"/>
<feature type="compositionally biased region" description="Low complexity" evidence="1">
    <location>
        <begin position="25"/>
        <end position="36"/>
    </location>
</feature>
<evidence type="ECO:0000313" key="2">
    <source>
        <dbReference type="EMBL" id="CAI9286034.1"/>
    </source>
</evidence>